<dbReference type="PANTHER" id="PTHR33939:SF1">
    <property type="entry name" value="DUF4371 DOMAIN-CONTAINING PROTEIN"/>
    <property type="match status" value="1"/>
</dbReference>
<feature type="region of interest" description="Disordered" evidence="1">
    <location>
        <begin position="1"/>
        <end position="22"/>
    </location>
</feature>
<protein>
    <submittedName>
        <fullName evidence="4">Uncharacterized protein LOC101856802</fullName>
    </submittedName>
</protein>
<evidence type="ECO:0000256" key="1">
    <source>
        <dbReference type="SAM" id="MobiDB-lite"/>
    </source>
</evidence>
<reference evidence="4" key="1">
    <citation type="submission" date="2025-08" db="UniProtKB">
        <authorList>
            <consortium name="RefSeq"/>
        </authorList>
    </citation>
    <scope>IDENTIFICATION</scope>
</reference>
<accession>A0ABM0JMN9</accession>
<dbReference type="RefSeq" id="XP_005097280.1">
    <property type="nucleotide sequence ID" value="XM_005097223.1"/>
</dbReference>
<name>A0ABM0JMN9_APLCA</name>
<dbReference type="Gene3D" id="3.30.420.10">
    <property type="entry name" value="Ribonuclease H-like superfamily/Ribonuclease H"/>
    <property type="match status" value="1"/>
</dbReference>
<dbReference type="InterPro" id="IPR036397">
    <property type="entry name" value="RNaseH_sf"/>
</dbReference>
<gene>
    <name evidence="4" type="primary">LOC101856802</name>
</gene>
<evidence type="ECO:0000259" key="2">
    <source>
        <dbReference type="Pfam" id="PF13358"/>
    </source>
</evidence>
<evidence type="ECO:0000313" key="4">
    <source>
        <dbReference type="RefSeq" id="XP_005097280.1"/>
    </source>
</evidence>
<dbReference type="GeneID" id="101856802"/>
<organism evidence="3 4">
    <name type="scientific">Aplysia californica</name>
    <name type="common">California sea hare</name>
    <dbReference type="NCBI Taxonomy" id="6500"/>
    <lineage>
        <taxon>Eukaryota</taxon>
        <taxon>Metazoa</taxon>
        <taxon>Spiralia</taxon>
        <taxon>Lophotrochozoa</taxon>
        <taxon>Mollusca</taxon>
        <taxon>Gastropoda</taxon>
        <taxon>Heterobranchia</taxon>
        <taxon>Euthyneura</taxon>
        <taxon>Tectipleura</taxon>
        <taxon>Aplysiida</taxon>
        <taxon>Aplysioidea</taxon>
        <taxon>Aplysiidae</taxon>
        <taxon>Aplysia</taxon>
    </lineage>
</organism>
<feature type="domain" description="Tc1-like transposase DDE" evidence="2">
    <location>
        <begin position="21"/>
        <end position="100"/>
    </location>
</feature>
<evidence type="ECO:0000313" key="3">
    <source>
        <dbReference type="Proteomes" id="UP000694888"/>
    </source>
</evidence>
<dbReference type="Proteomes" id="UP000694888">
    <property type="component" value="Unplaced"/>
</dbReference>
<dbReference type="PANTHER" id="PTHR33939">
    <property type="entry name" value="PROTEIN CBG22215"/>
    <property type="match status" value="1"/>
</dbReference>
<keyword evidence="3" id="KW-1185">Reference proteome</keyword>
<dbReference type="InterPro" id="IPR038717">
    <property type="entry name" value="Tc1-like_DDE_dom"/>
</dbReference>
<dbReference type="Pfam" id="PF13358">
    <property type="entry name" value="DDE_3"/>
    <property type="match status" value="1"/>
</dbReference>
<proteinExistence type="predicted"/>
<sequence>MDNASYHNVVEEEDNIPTSASRKEEMTDWLNQERIPFAPSQLKPELLLLVEERRKAKRFQVDQIVEQHGHICLRWPPYHTHLNTIELVWAKIKGTVASQKTNFKLKDVKQLSENVISRVDKVYWRQWETHGKRMKDEYWEKEGLEFIQPRVVINPCEDSSDSLTEQR</sequence>